<dbReference type="InterPro" id="IPR050130">
    <property type="entry name" value="ClpA_ClpB"/>
</dbReference>
<feature type="domain" description="Clp ATPase C-terminal" evidence="6">
    <location>
        <begin position="715"/>
        <end position="807"/>
    </location>
</feature>
<dbReference type="PATRIC" id="fig|1300342.3.peg.2249"/>
<dbReference type="InterPro" id="IPR019489">
    <property type="entry name" value="Clp_ATPase_C"/>
</dbReference>
<keyword evidence="3" id="KW-0143">Chaperone</keyword>
<dbReference type="Gene3D" id="1.10.8.60">
    <property type="match status" value="1"/>
</dbReference>
<dbReference type="InterPro" id="IPR027417">
    <property type="entry name" value="P-loop_NTPase"/>
</dbReference>
<dbReference type="SUPFAM" id="SSF52540">
    <property type="entry name" value="P-loop containing nucleoside triphosphate hydrolases"/>
    <property type="match status" value="2"/>
</dbReference>
<sequence>MSIAAFVAGLALGLMLMHLAQLRGRRRPAAVPATAPPALETPASPVQVTESSSRDRLFELKRLIDAQDERIQRPQHLHALPEFREAAALMASPELARSEWLSHLGSEGYVLGCAAAAALPQREDVDPEWLLGAMPQLGGYVLHFVLDYLQTRADAASLPALLLHARDYWWDYALFRSRFREYLQWAARHAPGRFEDNRLDEIDETALATIEAVLEKFREPALADPLAQIAAARVRHREKRILGGFGRIAGAATAPTLHAALRTLQTQTCEKLLAGRSIVATGEHGVGKTAMVDAVVARLREAGWLVFEASAADILSGQKYVGELEGRVKEMLSLLNRPKALWRTHDLLDLVLKGATTQDPRGILDLVLPALERGQLLMIAEAPPRGLTQALLARPALRRHLDIVPVAAPDADALQALAMTWAQEKADLLGQPVADAATLAEAARMVAQYFPDTQEPGRLLRVLADALQHSLERTPPTLPLSRETLLAAIAGRSGVPLDILDDDRPLDLESVRAFFSARVLGQDEAVERLVDRIAMLKAGLIDPGRPIGVFLFAGPTGTGKTELAKALGELLFGGADRLLRLDMSEYASEDSAWRLIAEDDARGGVRSLTARIREQPFSVVLLDEFEKAHPKIWDLFLQVFDDGRLTDRGGNTVDFRHALIILTSNVGSTLSRGTGPGFVARAGEYSRGMVEKAVYETFRREFLNRLDHIVLFKPLDRTLMRGILHKELDRALTRRGLRNRDWAVEWEPSAIEFLLDRGFTPDLGARPLRRAIEQYLLAPLSRSIVEQRTPQGDQFLFVSSKGDHLDVRFIDPDAPAAEPGPQADPGETPDLRRLAARAGEFADAPRHLREHHARMLARAAGAAWVEAREGDYARMADAGFWSSPERFEVLDRIERRDRVESALASTGRLVERLATTTRAEHAERLAQGLFLADMAMDDLEEQRPQDALVEIFAGDGERMRDAVAIRSWWRTLLAMYVSWAERRNLRIEVLAQDADRPYAWLAITGFGALRTLEAESGLHVLEYEQDGETTSRLPLHVVVRPDRPGHRRHAPAAVADGQRVVRRYRQSPSALVRDSIRGWRTGRLDRVLAGDFDLID</sequence>
<accession>A0A167GZX4</accession>
<dbReference type="RefSeq" id="WP_067647588.1">
    <property type="nucleotide sequence ID" value="NZ_CP015249.1"/>
</dbReference>
<dbReference type="AlphaFoldDB" id="A0A167GZX4"/>
<evidence type="ECO:0000259" key="6">
    <source>
        <dbReference type="SMART" id="SM01086"/>
    </source>
</evidence>
<keyword evidence="1" id="KW-0547">Nucleotide-binding</keyword>
<dbReference type="OrthoDB" id="8476756at2"/>
<feature type="compositionally biased region" description="Low complexity" evidence="4">
    <location>
        <begin position="31"/>
        <end position="45"/>
    </location>
</feature>
<organism evidence="7 8">
    <name type="scientific">Dokdonella koreensis DS-123</name>
    <dbReference type="NCBI Taxonomy" id="1300342"/>
    <lineage>
        <taxon>Bacteria</taxon>
        <taxon>Pseudomonadati</taxon>
        <taxon>Pseudomonadota</taxon>
        <taxon>Gammaproteobacteria</taxon>
        <taxon>Lysobacterales</taxon>
        <taxon>Rhodanobacteraceae</taxon>
        <taxon>Dokdonella</taxon>
    </lineage>
</organism>
<dbReference type="STRING" id="1300342.I596_2306"/>
<dbReference type="PANTHER" id="PTHR11638:SF18">
    <property type="entry name" value="HEAT SHOCK PROTEIN 104"/>
    <property type="match status" value="1"/>
</dbReference>
<dbReference type="GO" id="GO:0016887">
    <property type="term" value="F:ATP hydrolysis activity"/>
    <property type="evidence" value="ECO:0007669"/>
    <property type="project" value="InterPro"/>
</dbReference>
<evidence type="ECO:0000256" key="3">
    <source>
        <dbReference type="ARBA" id="ARBA00023186"/>
    </source>
</evidence>
<dbReference type="GO" id="GO:0005524">
    <property type="term" value="F:ATP binding"/>
    <property type="evidence" value="ECO:0007669"/>
    <property type="project" value="UniProtKB-KW"/>
</dbReference>
<dbReference type="GO" id="GO:0034605">
    <property type="term" value="P:cellular response to heat"/>
    <property type="evidence" value="ECO:0007669"/>
    <property type="project" value="TreeGrafter"/>
</dbReference>
<evidence type="ECO:0000256" key="2">
    <source>
        <dbReference type="ARBA" id="ARBA00022840"/>
    </source>
</evidence>
<proteinExistence type="predicted"/>
<dbReference type="InterPro" id="IPR003593">
    <property type="entry name" value="AAA+_ATPase"/>
</dbReference>
<dbReference type="InterPro" id="IPR001270">
    <property type="entry name" value="ClpA/B"/>
</dbReference>
<evidence type="ECO:0000256" key="4">
    <source>
        <dbReference type="SAM" id="MobiDB-lite"/>
    </source>
</evidence>
<gene>
    <name evidence="7" type="ORF">I596_2306</name>
</gene>
<feature type="region of interest" description="Disordered" evidence="4">
    <location>
        <begin position="31"/>
        <end position="52"/>
    </location>
</feature>
<dbReference type="SUPFAM" id="SSF75620">
    <property type="entry name" value="Release factor"/>
    <property type="match status" value="1"/>
</dbReference>
<keyword evidence="8" id="KW-1185">Reference proteome</keyword>
<dbReference type="KEGG" id="dko:I596_2306"/>
<evidence type="ECO:0000313" key="7">
    <source>
        <dbReference type="EMBL" id="ANB18316.1"/>
    </source>
</evidence>
<dbReference type="PANTHER" id="PTHR11638">
    <property type="entry name" value="ATP-DEPENDENT CLP PROTEASE"/>
    <property type="match status" value="1"/>
</dbReference>
<dbReference type="PRINTS" id="PR00300">
    <property type="entry name" value="CLPPROTEASEA"/>
</dbReference>
<dbReference type="EMBL" id="CP015249">
    <property type="protein sequence ID" value="ANB18316.1"/>
    <property type="molecule type" value="Genomic_DNA"/>
</dbReference>
<name>A0A167GZX4_9GAMM</name>
<dbReference type="Pfam" id="PF07724">
    <property type="entry name" value="AAA_2"/>
    <property type="match status" value="1"/>
</dbReference>
<dbReference type="Pfam" id="PF10431">
    <property type="entry name" value="ClpB_D2-small"/>
    <property type="match status" value="1"/>
</dbReference>
<dbReference type="InterPro" id="IPR003959">
    <property type="entry name" value="ATPase_AAA_core"/>
</dbReference>
<dbReference type="InterPro" id="IPR045853">
    <property type="entry name" value="Pep_chain_release_fac_I_sf"/>
</dbReference>
<dbReference type="Gene3D" id="3.30.70.1660">
    <property type="match status" value="1"/>
</dbReference>
<dbReference type="Proteomes" id="UP000076830">
    <property type="component" value="Chromosome"/>
</dbReference>
<keyword evidence="2 7" id="KW-0067">ATP-binding</keyword>
<dbReference type="CDD" id="cd19499">
    <property type="entry name" value="RecA-like_ClpB_Hsp104-like"/>
    <property type="match status" value="1"/>
</dbReference>
<evidence type="ECO:0000313" key="8">
    <source>
        <dbReference type="Proteomes" id="UP000076830"/>
    </source>
</evidence>
<reference evidence="7 8" key="1">
    <citation type="submission" date="2016-04" db="EMBL/GenBank/DDBJ databases">
        <title>Complete genome sequence of Dokdonella koreensis DS-123T.</title>
        <authorList>
            <person name="Kim J.F."/>
            <person name="Lee H."/>
            <person name="Kwak M.-J."/>
        </authorList>
    </citation>
    <scope>NUCLEOTIDE SEQUENCE [LARGE SCALE GENOMIC DNA]</scope>
    <source>
        <strain evidence="7 8">DS-123</strain>
    </source>
</reference>
<dbReference type="Pfam" id="PF00004">
    <property type="entry name" value="AAA"/>
    <property type="match status" value="1"/>
</dbReference>
<dbReference type="Gene3D" id="3.40.50.300">
    <property type="entry name" value="P-loop containing nucleotide triphosphate hydrolases"/>
    <property type="match status" value="2"/>
</dbReference>
<dbReference type="SMART" id="SM01086">
    <property type="entry name" value="ClpB_D2-small"/>
    <property type="match status" value="1"/>
</dbReference>
<evidence type="ECO:0000259" key="5">
    <source>
        <dbReference type="SMART" id="SM00382"/>
    </source>
</evidence>
<dbReference type="SMART" id="SM00382">
    <property type="entry name" value="AAA"/>
    <property type="match status" value="2"/>
</dbReference>
<dbReference type="GO" id="GO:0005737">
    <property type="term" value="C:cytoplasm"/>
    <property type="evidence" value="ECO:0007669"/>
    <property type="project" value="TreeGrafter"/>
</dbReference>
<evidence type="ECO:0000256" key="1">
    <source>
        <dbReference type="ARBA" id="ARBA00022741"/>
    </source>
</evidence>
<feature type="domain" description="AAA+ ATPase" evidence="5">
    <location>
        <begin position="546"/>
        <end position="716"/>
    </location>
</feature>
<feature type="domain" description="AAA+ ATPase" evidence="5">
    <location>
        <begin position="274"/>
        <end position="407"/>
    </location>
</feature>
<protein>
    <submittedName>
        <fullName evidence="7">ATPase with chaperone activity, ATP-binding subunit</fullName>
    </submittedName>
</protein>